<gene>
    <name evidence="6" type="ORF">AB0I59_21840</name>
</gene>
<evidence type="ECO:0000256" key="4">
    <source>
        <dbReference type="SAM" id="MobiDB-lite"/>
    </source>
</evidence>
<keyword evidence="3" id="KW-0804">Transcription</keyword>
<dbReference type="PANTHER" id="PTHR30154">
    <property type="entry name" value="LEUCINE-RESPONSIVE REGULATORY PROTEIN"/>
    <property type="match status" value="1"/>
</dbReference>
<evidence type="ECO:0000256" key="3">
    <source>
        <dbReference type="ARBA" id="ARBA00023163"/>
    </source>
</evidence>
<dbReference type="InterPro" id="IPR011991">
    <property type="entry name" value="ArsR-like_HTH"/>
</dbReference>
<evidence type="ECO:0000259" key="5">
    <source>
        <dbReference type="PROSITE" id="PS50956"/>
    </source>
</evidence>
<dbReference type="SMART" id="SM00344">
    <property type="entry name" value="HTH_ASNC"/>
    <property type="match status" value="1"/>
</dbReference>
<keyword evidence="2" id="KW-0238">DNA-binding</keyword>
<feature type="region of interest" description="Disordered" evidence="4">
    <location>
        <begin position="154"/>
        <end position="176"/>
    </location>
</feature>
<sequence>MARTGLDALDARILRLLREHPRTGLLEISRLLGVARGTVQARLDRMVADGVVTDFGPNLSPRALGYPVQAFTTLEVEQASRADISAALTAIPEVLEAHIVTGPGDVWCRIAGRDNEHIQQVIDRTLTIPGVRRSSTVIALSAVVPHRVQPLAESQPFAVRDSTGSTGSTGTHGDAR</sequence>
<dbReference type="InterPro" id="IPR019887">
    <property type="entry name" value="Tscrpt_reg_AsnC/Lrp_C"/>
</dbReference>
<dbReference type="SUPFAM" id="SSF46785">
    <property type="entry name" value="Winged helix' DNA-binding domain"/>
    <property type="match status" value="1"/>
</dbReference>
<dbReference type="InterPro" id="IPR036388">
    <property type="entry name" value="WH-like_DNA-bd_sf"/>
</dbReference>
<dbReference type="SUPFAM" id="SSF54909">
    <property type="entry name" value="Dimeric alpha+beta barrel"/>
    <property type="match status" value="1"/>
</dbReference>
<keyword evidence="1" id="KW-0805">Transcription regulation</keyword>
<evidence type="ECO:0000313" key="6">
    <source>
        <dbReference type="EMBL" id="MEV0971278.1"/>
    </source>
</evidence>
<dbReference type="PROSITE" id="PS50956">
    <property type="entry name" value="HTH_ASNC_2"/>
    <property type="match status" value="1"/>
</dbReference>
<dbReference type="EMBL" id="JBFALK010000012">
    <property type="protein sequence ID" value="MEV0971278.1"/>
    <property type="molecule type" value="Genomic_DNA"/>
</dbReference>
<dbReference type="Proteomes" id="UP001551675">
    <property type="component" value="Unassembled WGS sequence"/>
</dbReference>
<dbReference type="PRINTS" id="PR00033">
    <property type="entry name" value="HTHASNC"/>
</dbReference>
<organism evidence="6 7">
    <name type="scientific">Microtetraspora glauca</name>
    <dbReference type="NCBI Taxonomy" id="1996"/>
    <lineage>
        <taxon>Bacteria</taxon>
        <taxon>Bacillati</taxon>
        <taxon>Actinomycetota</taxon>
        <taxon>Actinomycetes</taxon>
        <taxon>Streptosporangiales</taxon>
        <taxon>Streptosporangiaceae</taxon>
        <taxon>Microtetraspora</taxon>
    </lineage>
</organism>
<dbReference type="Pfam" id="PF01037">
    <property type="entry name" value="AsnC_trans_reg"/>
    <property type="match status" value="1"/>
</dbReference>
<dbReference type="InterPro" id="IPR019888">
    <property type="entry name" value="Tscrpt_reg_AsnC-like"/>
</dbReference>
<dbReference type="InterPro" id="IPR036390">
    <property type="entry name" value="WH_DNA-bd_sf"/>
</dbReference>
<reference evidence="6 7" key="1">
    <citation type="submission" date="2024-06" db="EMBL/GenBank/DDBJ databases">
        <title>The Natural Products Discovery Center: Release of the First 8490 Sequenced Strains for Exploring Actinobacteria Biosynthetic Diversity.</title>
        <authorList>
            <person name="Kalkreuter E."/>
            <person name="Kautsar S.A."/>
            <person name="Yang D."/>
            <person name="Bader C.D."/>
            <person name="Teijaro C.N."/>
            <person name="Fluegel L."/>
            <person name="Davis C.M."/>
            <person name="Simpson J.R."/>
            <person name="Lauterbach L."/>
            <person name="Steele A.D."/>
            <person name="Gui C."/>
            <person name="Meng S."/>
            <person name="Li G."/>
            <person name="Viehrig K."/>
            <person name="Ye F."/>
            <person name="Su P."/>
            <person name="Kiefer A.F."/>
            <person name="Nichols A."/>
            <person name="Cepeda A.J."/>
            <person name="Yan W."/>
            <person name="Fan B."/>
            <person name="Jiang Y."/>
            <person name="Adhikari A."/>
            <person name="Zheng C.-J."/>
            <person name="Schuster L."/>
            <person name="Cowan T.M."/>
            <person name="Smanski M.J."/>
            <person name="Chevrette M.G."/>
            <person name="De Carvalho L.P.S."/>
            <person name="Shen B."/>
        </authorList>
    </citation>
    <scope>NUCLEOTIDE SEQUENCE [LARGE SCALE GENOMIC DNA]</scope>
    <source>
        <strain evidence="6 7">NPDC050100</strain>
    </source>
</reference>
<dbReference type="Pfam" id="PF13412">
    <property type="entry name" value="HTH_24"/>
    <property type="match status" value="1"/>
</dbReference>
<comment type="caution">
    <text evidence="6">The sequence shown here is derived from an EMBL/GenBank/DDBJ whole genome shotgun (WGS) entry which is preliminary data.</text>
</comment>
<dbReference type="InterPro" id="IPR000485">
    <property type="entry name" value="AsnC-type_HTH_dom"/>
</dbReference>
<feature type="domain" description="HTH asnC-type" evidence="5">
    <location>
        <begin position="6"/>
        <end position="67"/>
    </location>
</feature>
<proteinExistence type="predicted"/>
<dbReference type="PANTHER" id="PTHR30154:SF34">
    <property type="entry name" value="TRANSCRIPTIONAL REGULATOR AZLB"/>
    <property type="match status" value="1"/>
</dbReference>
<evidence type="ECO:0000313" key="7">
    <source>
        <dbReference type="Proteomes" id="UP001551675"/>
    </source>
</evidence>
<accession>A0ABV3GI13</accession>
<dbReference type="RefSeq" id="WP_082776495.1">
    <property type="nucleotide sequence ID" value="NZ_JBFALK010000012.1"/>
</dbReference>
<dbReference type="Gene3D" id="1.10.10.10">
    <property type="entry name" value="Winged helix-like DNA-binding domain superfamily/Winged helix DNA-binding domain"/>
    <property type="match status" value="1"/>
</dbReference>
<protein>
    <submittedName>
        <fullName evidence="6">Lrp/AsnC family transcriptional regulator</fullName>
    </submittedName>
</protein>
<feature type="compositionally biased region" description="Low complexity" evidence="4">
    <location>
        <begin position="162"/>
        <end position="176"/>
    </location>
</feature>
<keyword evidence="7" id="KW-1185">Reference proteome</keyword>
<evidence type="ECO:0000256" key="1">
    <source>
        <dbReference type="ARBA" id="ARBA00023015"/>
    </source>
</evidence>
<name>A0ABV3GI13_MICGL</name>
<dbReference type="CDD" id="cd00090">
    <property type="entry name" value="HTH_ARSR"/>
    <property type="match status" value="1"/>
</dbReference>
<evidence type="ECO:0000256" key="2">
    <source>
        <dbReference type="ARBA" id="ARBA00023125"/>
    </source>
</evidence>
<dbReference type="Gene3D" id="3.30.70.920">
    <property type="match status" value="1"/>
</dbReference>
<dbReference type="InterPro" id="IPR011008">
    <property type="entry name" value="Dimeric_a/b-barrel"/>
</dbReference>